<feature type="region of interest" description="Disordered" evidence="1">
    <location>
        <begin position="1"/>
        <end position="26"/>
    </location>
</feature>
<dbReference type="EMBL" id="DS028093">
    <property type="protein sequence ID" value="KMP00100.1"/>
    <property type="molecule type" value="Genomic_DNA"/>
</dbReference>
<evidence type="ECO:0000256" key="1">
    <source>
        <dbReference type="SAM" id="MobiDB-lite"/>
    </source>
</evidence>
<evidence type="ECO:0000313" key="3">
    <source>
        <dbReference type="Proteomes" id="UP000054565"/>
    </source>
</evidence>
<sequence>MYYMRTKHTEARTAGSSSAAEEVRRGERETLISTEILGTARGVGFRNPHVTGLGGTSQASARRERIYPPLPGVLGAVKRYRIGPSSLPQRGTAVEGKHRD</sequence>
<dbReference type="Proteomes" id="UP000054565">
    <property type="component" value="Unassembled WGS sequence"/>
</dbReference>
<dbReference type="AlphaFoldDB" id="A0A0J6XXG9"/>
<evidence type="ECO:0000313" key="2">
    <source>
        <dbReference type="EMBL" id="KMP00100.1"/>
    </source>
</evidence>
<accession>A0A0J6XXG9</accession>
<reference evidence="3" key="1">
    <citation type="journal article" date="2010" name="Genome Res.">
        <title>Population genomic sequencing of Coccidioides fungi reveals recent hybridization and transposon control.</title>
        <authorList>
            <person name="Neafsey D.E."/>
            <person name="Barker B.M."/>
            <person name="Sharpton T.J."/>
            <person name="Stajich J.E."/>
            <person name="Park D.J."/>
            <person name="Whiston E."/>
            <person name="Hung C.-Y."/>
            <person name="McMahan C."/>
            <person name="White J."/>
            <person name="Sykes S."/>
            <person name="Heiman D."/>
            <person name="Young S."/>
            <person name="Zeng Q."/>
            <person name="Abouelleil A."/>
            <person name="Aftuck L."/>
            <person name="Bessette D."/>
            <person name="Brown A."/>
            <person name="FitzGerald M."/>
            <person name="Lui A."/>
            <person name="Macdonald J.P."/>
            <person name="Priest M."/>
            <person name="Orbach M.J."/>
            <person name="Galgiani J.N."/>
            <person name="Kirkland T.N."/>
            <person name="Cole G.T."/>
            <person name="Birren B.W."/>
            <person name="Henn M.R."/>
            <person name="Taylor J.W."/>
            <person name="Rounsley S.D."/>
        </authorList>
    </citation>
    <scope>NUCLEOTIDE SEQUENCE [LARGE SCALE GENOMIC DNA]</scope>
    <source>
        <strain evidence="3">RMSCC 2394</strain>
    </source>
</reference>
<protein>
    <submittedName>
        <fullName evidence="2">Uncharacterized protein</fullName>
    </submittedName>
</protein>
<proteinExistence type="predicted"/>
<gene>
    <name evidence="2" type="ORF">CIRG_00242</name>
</gene>
<name>A0A0J6XXG9_COCIT</name>
<organism evidence="2 3">
    <name type="scientific">Coccidioides immitis RMSCC 2394</name>
    <dbReference type="NCBI Taxonomy" id="404692"/>
    <lineage>
        <taxon>Eukaryota</taxon>
        <taxon>Fungi</taxon>
        <taxon>Dikarya</taxon>
        <taxon>Ascomycota</taxon>
        <taxon>Pezizomycotina</taxon>
        <taxon>Eurotiomycetes</taxon>
        <taxon>Eurotiomycetidae</taxon>
        <taxon>Onygenales</taxon>
        <taxon>Onygenaceae</taxon>
        <taxon>Coccidioides</taxon>
    </lineage>
</organism>